<feature type="compositionally biased region" description="Polar residues" evidence="1">
    <location>
        <begin position="1"/>
        <end position="15"/>
    </location>
</feature>
<reference evidence="3 4" key="1">
    <citation type="submission" date="2015-07" db="EMBL/GenBank/DDBJ databases">
        <title>The genome of Eufriesea mexicana.</title>
        <authorList>
            <person name="Pan H."/>
            <person name="Kapheim K."/>
        </authorList>
    </citation>
    <scope>NUCLEOTIDE SEQUENCE [LARGE SCALE GENOMIC DNA]</scope>
    <source>
        <strain evidence="3">0111107269</strain>
        <tissue evidence="3">Whole body</tissue>
    </source>
</reference>
<dbReference type="Proteomes" id="UP000250275">
    <property type="component" value="Unassembled WGS sequence"/>
</dbReference>
<evidence type="ECO:0000313" key="4">
    <source>
        <dbReference type="Proteomes" id="UP000250275"/>
    </source>
</evidence>
<organism evidence="3 4">
    <name type="scientific">Eufriesea mexicana</name>
    <dbReference type="NCBI Taxonomy" id="516756"/>
    <lineage>
        <taxon>Eukaryota</taxon>
        <taxon>Metazoa</taxon>
        <taxon>Ecdysozoa</taxon>
        <taxon>Arthropoda</taxon>
        <taxon>Hexapoda</taxon>
        <taxon>Insecta</taxon>
        <taxon>Pterygota</taxon>
        <taxon>Neoptera</taxon>
        <taxon>Endopterygota</taxon>
        <taxon>Hymenoptera</taxon>
        <taxon>Apocrita</taxon>
        <taxon>Aculeata</taxon>
        <taxon>Apoidea</taxon>
        <taxon>Anthophila</taxon>
        <taxon>Apidae</taxon>
        <taxon>Eufriesea</taxon>
    </lineage>
</organism>
<evidence type="ECO:0000259" key="2">
    <source>
        <dbReference type="PROSITE" id="PS50835"/>
    </source>
</evidence>
<dbReference type="InterPro" id="IPR007110">
    <property type="entry name" value="Ig-like_dom"/>
</dbReference>
<keyword evidence="4" id="KW-1185">Reference proteome</keyword>
<proteinExistence type="predicted"/>
<evidence type="ECO:0000313" key="3">
    <source>
        <dbReference type="EMBL" id="OAD46892.1"/>
    </source>
</evidence>
<gene>
    <name evidence="3" type="ORF">WN48_10164</name>
</gene>
<dbReference type="PROSITE" id="PS50835">
    <property type="entry name" value="IG_LIKE"/>
    <property type="match status" value="1"/>
</dbReference>
<sequence>MSQTHLSTRSVTQHYATRPILLSSPEPSRPYLSRLERKNPPNSSEGTKVKLTCHAHYCSPPQSRLEYSRAMPSAESIRIAVYSAKGKEMLTTSSRHIPTKRDLIQANVTRLLLLAARETSRTYWCTLQRKNPPTTSVWHKSPKYPILTPPRVTRTNVA</sequence>
<protein>
    <recommendedName>
        <fullName evidence="2">Ig-like domain-containing protein</fullName>
    </recommendedName>
</protein>
<feature type="domain" description="Ig-like" evidence="2">
    <location>
        <begin position="30"/>
        <end position="136"/>
    </location>
</feature>
<dbReference type="EMBL" id="KQ831905">
    <property type="protein sequence ID" value="OAD46892.1"/>
    <property type="molecule type" value="Genomic_DNA"/>
</dbReference>
<dbReference type="AlphaFoldDB" id="A0A310SBW1"/>
<name>A0A310SBW1_9HYME</name>
<evidence type="ECO:0000256" key="1">
    <source>
        <dbReference type="SAM" id="MobiDB-lite"/>
    </source>
</evidence>
<accession>A0A310SBW1</accession>
<feature type="region of interest" description="Disordered" evidence="1">
    <location>
        <begin position="1"/>
        <end position="48"/>
    </location>
</feature>